<dbReference type="InterPro" id="IPR013651">
    <property type="entry name" value="ATP-grasp_RimK-type"/>
</dbReference>
<feature type="domain" description="ATP-grasp" evidence="2">
    <location>
        <begin position="74"/>
        <end position="274"/>
    </location>
</feature>
<evidence type="ECO:0000313" key="3">
    <source>
        <dbReference type="EMBL" id="EFI34431.1"/>
    </source>
</evidence>
<dbReference type="GO" id="GO:0046872">
    <property type="term" value="F:metal ion binding"/>
    <property type="evidence" value="ECO:0007669"/>
    <property type="project" value="InterPro"/>
</dbReference>
<dbReference type="RefSeq" id="WP_008869753.1">
    <property type="nucleotide sequence ID" value="NZ_ACJN02000002.1"/>
</dbReference>
<accession>D6SNV5</accession>
<keyword evidence="4" id="KW-1185">Reference proteome</keyword>
<reference evidence="3" key="1">
    <citation type="submission" date="2010-05" db="EMBL/GenBank/DDBJ databases">
        <title>The draft genome of Desulfonatronospira thiodismutans ASO3-1.</title>
        <authorList>
            <consortium name="US DOE Joint Genome Institute (JGI-PGF)"/>
            <person name="Lucas S."/>
            <person name="Copeland A."/>
            <person name="Lapidus A."/>
            <person name="Cheng J.-F."/>
            <person name="Bruce D."/>
            <person name="Goodwin L."/>
            <person name="Pitluck S."/>
            <person name="Chertkov O."/>
            <person name="Brettin T."/>
            <person name="Detter J.C."/>
            <person name="Han C."/>
            <person name="Land M.L."/>
            <person name="Hauser L."/>
            <person name="Kyrpides N."/>
            <person name="Mikhailova N."/>
            <person name="Muyzer G."/>
            <person name="Woyke T."/>
        </authorList>
    </citation>
    <scope>NUCLEOTIDE SEQUENCE [LARGE SCALE GENOMIC DNA]</scope>
    <source>
        <strain evidence="3">ASO3-1</strain>
    </source>
</reference>
<evidence type="ECO:0000313" key="4">
    <source>
        <dbReference type="Proteomes" id="UP000005496"/>
    </source>
</evidence>
<dbReference type="EMBL" id="ACJN02000002">
    <property type="protein sequence ID" value="EFI34431.1"/>
    <property type="molecule type" value="Genomic_DNA"/>
</dbReference>
<dbReference type="SUPFAM" id="SSF56059">
    <property type="entry name" value="Glutathione synthetase ATP-binding domain-like"/>
    <property type="match status" value="1"/>
</dbReference>
<protein>
    <submittedName>
        <fullName evidence="3">RimK domain protein ATP-grasp</fullName>
    </submittedName>
</protein>
<dbReference type="Gene3D" id="3.30.1490.20">
    <property type="entry name" value="ATP-grasp fold, A domain"/>
    <property type="match status" value="1"/>
</dbReference>
<keyword evidence="1" id="KW-0547">Nucleotide-binding</keyword>
<dbReference type="OrthoDB" id="5495824at2"/>
<dbReference type="PROSITE" id="PS50975">
    <property type="entry name" value="ATP_GRASP"/>
    <property type="match status" value="1"/>
</dbReference>
<proteinExistence type="predicted"/>
<dbReference type="InterPro" id="IPR011761">
    <property type="entry name" value="ATP-grasp"/>
</dbReference>
<dbReference type="eggNOG" id="COG0189">
    <property type="taxonomic scope" value="Bacteria"/>
</dbReference>
<keyword evidence="1" id="KW-0067">ATP-binding</keyword>
<organism evidence="3 4">
    <name type="scientific">Desulfonatronospira thiodismutans ASO3-1</name>
    <dbReference type="NCBI Taxonomy" id="555779"/>
    <lineage>
        <taxon>Bacteria</taxon>
        <taxon>Pseudomonadati</taxon>
        <taxon>Thermodesulfobacteriota</taxon>
        <taxon>Desulfovibrionia</taxon>
        <taxon>Desulfovibrionales</taxon>
        <taxon>Desulfonatronovibrionaceae</taxon>
        <taxon>Desulfonatronospira</taxon>
    </lineage>
</organism>
<evidence type="ECO:0000256" key="1">
    <source>
        <dbReference type="PROSITE-ProRule" id="PRU00409"/>
    </source>
</evidence>
<name>D6SNV5_9BACT</name>
<evidence type="ECO:0000259" key="2">
    <source>
        <dbReference type="PROSITE" id="PS50975"/>
    </source>
</evidence>
<comment type="caution">
    <text evidence="3">The sequence shown here is derived from an EMBL/GenBank/DDBJ whole genome shotgun (WGS) entry which is preliminary data.</text>
</comment>
<dbReference type="Proteomes" id="UP000005496">
    <property type="component" value="Unassembled WGS sequence"/>
</dbReference>
<dbReference type="InterPro" id="IPR013815">
    <property type="entry name" value="ATP_grasp_subdomain_1"/>
</dbReference>
<dbReference type="GO" id="GO:0009432">
    <property type="term" value="P:SOS response"/>
    <property type="evidence" value="ECO:0007669"/>
    <property type="project" value="TreeGrafter"/>
</dbReference>
<sequence length="286" mass="31975">MILSYHPCFYGDRFRLYAGRELDEKDTALMRRASAVILPPGRLPGLYREAVSCCANVFPDYSSRYRYPGKPGDIRLFREHGLPHPGTDLFEHTRDCLPGYLESITYPVIIKHSAGGEGSLVYRVDNPAEAAKVLGVFNGMEKSGIQSFLVQKALDAGNRTLRVVVIHEHLYSYWRVQPQAGKVQHNLAQGGFVDFYSDPELQEKGRSLVQKLCAASGINLAGIDVLFDHAGPGEPVPMLLEINFFFGLQGLGGLERYHKLLKEGVRDWILQRGLRLPPKDFPGPHV</sequence>
<dbReference type="Gene3D" id="3.30.470.20">
    <property type="entry name" value="ATP-grasp fold, B domain"/>
    <property type="match status" value="1"/>
</dbReference>
<dbReference type="PANTHER" id="PTHR21621">
    <property type="entry name" value="RIBOSOMAL PROTEIN S6 MODIFICATION PROTEIN"/>
    <property type="match status" value="1"/>
</dbReference>
<dbReference type="Pfam" id="PF08443">
    <property type="entry name" value="RimK"/>
    <property type="match status" value="1"/>
</dbReference>
<dbReference type="GO" id="GO:0005524">
    <property type="term" value="F:ATP binding"/>
    <property type="evidence" value="ECO:0007669"/>
    <property type="project" value="UniProtKB-UniRule"/>
</dbReference>
<dbReference type="PANTHER" id="PTHR21621:SF0">
    <property type="entry name" value="BETA-CITRYLGLUTAMATE SYNTHASE B-RELATED"/>
    <property type="match status" value="1"/>
</dbReference>
<dbReference type="GO" id="GO:0018169">
    <property type="term" value="F:ribosomal S6-glutamic acid ligase activity"/>
    <property type="evidence" value="ECO:0007669"/>
    <property type="project" value="TreeGrafter"/>
</dbReference>
<dbReference type="GO" id="GO:0005737">
    <property type="term" value="C:cytoplasm"/>
    <property type="evidence" value="ECO:0007669"/>
    <property type="project" value="TreeGrafter"/>
</dbReference>
<dbReference type="AlphaFoldDB" id="D6SNV5"/>
<gene>
    <name evidence="3" type="ORF">Dthio_PD1790</name>
</gene>